<reference evidence="7" key="2">
    <citation type="journal article" date="2013" name="G3 (Bethesda)">
        <title>Genomes of Ashbya fungi isolated from insects reveal four mating-type loci, numerous translocations, lack of transposons, and distinct gene duplications.</title>
        <authorList>
            <person name="Dietrich F.S."/>
            <person name="Voegeli S."/>
            <person name="Kuo S."/>
            <person name="Philippsen P."/>
        </authorList>
    </citation>
    <scope>GENOME REANNOTATION</scope>
    <source>
        <strain evidence="7">ATCC 10895 / CBS 109.51 / FGSC 9923 / NRRL Y-1056</strain>
    </source>
</reference>
<dbReference type="CDD" id="cd20525">
    <property type="entry name" value="CYCLIN_CCNH_rpt2"/>
    <property type="match status" value="1"/>
</dbReference>
<keyword evidence="7" id="KW-1185">Reference proteome</keyword>
<evidence type="ECO:0000256" key="2">
    <source>
        <dbReference type="ARBA" id="ARBA00023127"/>
    </source>
</evidence>
<evidence type="ECO:0000256" key="3">
    <source>
        <dbReference type="SAM" id="MobiDB-lite"/>
    </source>
</evidence>
<dbReference type="OMA" id="FRVEQNT"/>
<dbReference type="OrthoDB" id="340962at2759"/>
<proteinExistence type="inferred from homology"/>
<evidence type="ECO:0000313" key="6">
    <source>
        <dbReference type="EMBL" id="AAS54218.1"/>
    </source>
</evidence>
<dbReference type="InterPro" id="IPR043198">
    <property type="entry name" value="Cyclin/Ssn8"/>
</dbReference>
<dbReference type="GO" id="GO:0016538">
    <property type="term" value="F:cyclin-dependent protein serine/threonine kinase regulator activity"/>
    <property type="evidence" value="ECO:0000318"/>
    <property type="project" value="GO_Central"/>
</dbReference>
<dbReference type="EMBL" id="AE016820">
    <property type="protein sequence ID" value="AAS54218.1"/>
    <property type="molecule type" value="Genomic_DNA"/>
</dbReference>
<dbReference type="Pfam" id="PF00134">
    <property type="entry name" value="Cyclin_N"/>
    <property type="match status" value="1"/>
</dbReference>
<protein>
    <submittedName>
        <fullName evidence="6">AGL273Cp</fullName>
    </submittedName>
</protein>
<feature type="compositionally biased region" description="Polar residues" evidence="3">
    <location>
        <begin position="1"/>
        <end position="29"/>
    </location>
</feature>
<dbReference type="InParanoid" id="Q751H9"/>
<accession>Q751H9</accession>
<dbReference type="PANTHER" id="PTHR10026">
    <property type="entry name" value="CYCLIN"/>
    <property type="match status" value="1"/>
</dbReference>
<dbReference type="FunFam" id="1.10.472.10:FF:000128">
    <property type="entry name" value="TFIIK subunit"/>
    <property type="match status" value="1"/>
</dbReference>
<feature type="region of interest" description="Disordered" evidence="3">
    <location>
        <begin position="378"/>
        <end position="399"/>
    </location>
</feature>
<sequence length="399" mass="45736">MDHASTPTSKLGTPRQDSTKPPGSIPSKQISDDDLYRASTQYRLWSFRPEQLRQIREELNLRVAKVVEQRVDQYKASHPELLEEERTALEQMAVPLTADEELKLVNFYAKKVRHFGNSLELPTEVTATAISFFRKFFLTNSVMELHPKNILWTTIFLACKSENYFLGIDSFSKATTRKELILKYEYTLLESLKFTLMNHHPYKALHGFFLDIQSVLKGKVDLDYMGLIYTSAKKKITDALLTDAVYMYTPPQITLAVLAIEDEALITRYLELKFPEQANAEQEQTQTDSTNAPDPSPTKNVQDKGETSGTQKKPVPENAKQETDKEAMQFSLERLKKLIEDCQTIISRKEPVTRDEVTKIDEKLHYCLNPALVLQRLKKKQSSVSVSPPEAKRQKLNET</sequence>
<dbReference type="GeneID" id="4622687"/>
<feature type="region of interest" description="Disordered" evidence="3">
    <location>
        <begin position="278"/>
        <end position="325"/>
    </location>
</feature>
<dbReference type="Proteomes" id="UP000000591">
    <property type="component" value="Chromosome VII"/>
</dbReference>
<organism evidence="6 7">
    <name type="scientific">Eremothecium gossypii (strain ATCC 10895 / CBS 109.51 / FGSC 9923 / NRRL Y-1056)</name>
    <name type="common">Yeast</name>
    <name type="synonym">Ashbya gossypii</name>
    <dbReference type="NCBI Taxonomy" id="284811"/>
    <lineage>
        <taxon>Eukaryota</taxon>
        <taxon>Fungi</taxon>
        <taxon>Dikarya</taxon>
        <taxon>Ascomycota</taxon>
        <taxon>Saccharomycotina</taxon>
        <taxon>Saccharomycetes</taxon>
        <taxon>Saccharomycetales</taxon>
        <taxon>Saccharomycetaceae</taxon>
        <taxon>Eremothecium</taxon>
    </lineage>
</organism>
<dbReference type="FunCoup" id="Q751H9">
    <property type="interactions" value="996"/>
</dbReference>
<keyword evidence="2" id="KW-0195">Cyclin</keyword>
<dbReference type="eggNOG" id="KOG2496">
    <property type="taxonomic scope" value="Eukaryota"/>
</dbReference>
<feature type="compositionally biased region" description="Basic and acidic residues" evidence="3">
    <location>
        <begin position="390"/>
        <end position="399"/>
    </location>
</feature>
<dbReference type="STRING" id="284811.Q751H9"/>
<dbReference type="InterPro" id="IPR027081">
    <property type="entry name" value="CyclinH/Ccl1"/>
</dbReference>
<evidence type="ECO:0000259" key="5">
    <source>
        <dbReference type="Pfam" id="PF16899"/>
    </source>
</evidence>
<evidence type="ECO:0000313" key="7">
    <source>
        <dbReference type="Proteomes" id="UP000000591"/>
    </source>
</evidence>
<dbReference type="GO" id="GO:0070985">
    <property type="term" value="C:transcription factor TFIIK complex"/>
    <property type="evidence" value="ECO:0000318"/>
    <property type="project" value="GO_Central"/>
</dbReference>
<dbReference type="RefSeq" id="NP_986394.1">
    <property type="nucleotide sequence ID" value="NM_211456.1"/>
</dbReference>
<feature type="domain" description="Cyclin C-terminal" evidence="5">
    <location>
        <begin position="200"/>
        <end position="346"/>
    </location>
</feature>
<dbReference type="InterPro" id="IPR031658">
    <property type="entry name" value="Cyclin_C_2"/>
</dbReference>
<comment type="similarity">
    <text evidence="1">Belongs to the cyclin family. Cyclin C subfamily.</text>
</comment>
<evidence type="ECO:0000256" key="1">
    <source>
        <dbReference type="ARBA" id="ARBA00008638"/>
    </source>
</evidence>
<dbReference type="GO" id="GO:0005634">
    <property type="term" value="C:nucleus"/>
    <property type="evidence" value="ECO:0000318"/>
    <property type="project" value="GO_Central"/>
</dbReference>
<feature type="region of interest" description="Disordered" evidence="3">
    <location>
        <begin position="1"/>
        <end position="32"/>
    </location>
</feature>
<feature type="compositionally biased region" description="Low complexity" evidence="3">
    <location>
        <begin position="278"/>
        <end position="287"/>
    </location>
</feature>
<dbReference type="GO" id="GO:0006367">
    <property type="term" value="P:transcription initiation at RNA polymerase II promoter"/>
    <property type="evidence" value="ECO:0000318"/>
    <property type="project" value="GO_Central"/>
</dbReference>
<feature type="domain" description="Cyclin N-terminal" evidence="4">
    <location>
        <begin position="116"/>
        <end position="196"/>
    </location>
</feature>
<feature type="compositionally biased region" description="Polar residues" evidence="3">
    <location>
        <begin position="288"/>
        <end position="300"/>
    </location>
</feature>
<evidence type="ECO:0000259" key="4">
    <source>
        <dbReference type="Pfam" id="PF00134"/>
    </source>
</evidence>
<dbReference type="NCBIfam" id="TIGR00569">
    <property type="entry name" value="ccl1"/>
    <property type="match status" value="1"/>
</dbReference>
<dbReference type="AlphaFoldDB" id="Q751H9"/>
<reference evidence="6 7" key="1">
    <citation type="journal article" date="2004" name="Science">
        <title>The Ashbya gossypii genome as a tool for mapping the ancient Saccharomyces cerevisiae genome.</title>
        <authorList>
            <person name="Dietrich F.S."/>
            <person name="Voegeli S."/>
            <person name="Brachat S."/>
            <person name="Lerch A."/>
            <person name="Gates K."/>
            <person name="Steiner S."/>
            <person name="Mohr C."/>
            <person name="Pohlmann R."/>
            <person name="Luedi P."/>
            <person name="Choi S."/>
            <person name="Wing R.A."/>
            <person name="Flavier A."/>
            <person name="Gaffney T.D."/>
            <person name="Philippsen P."/>
        </authorList>
    </citation>
    <scope>NUCLEOTIDE SEQUENCE [LARGE SCALE GENOMIC DNA]</scope>
    <source>
        <strain evidence="7">ATCC 10895 / CBS 109.51 / FGSC 9923 / NRRL Y-1056</strain>
    </source>
</reference>
<dbReference type="GO" id="GO:0006357">
    <property type="term" value="P:regulation of transcription by RNA polymerase II"/>
    <property type="evidence" value="ECO:0007669"/>
    <property type="project" value="InterPro"/>
</dbReference>
<dbReference type="InterPro" id="IPR036915">
    <property type="entry name" value="Cyclin-like_sf"/>
</dbReference>
<dbReference type="SUPFAM" id="SSF47954">
    <property type="entry name" value="Cyclin-like"/>
    <property type="match status" value="2"/>
</dbReference>
<dbReference type="InterPro" id="IPR006671">
    <property type="entry name" value="Cyclin_N"/>
</dbReference>
<gene>
    <name evidence="6" type="ORF">AGOS_AGL273C</name>
</gene>
<dbReference type="Pfam" id="PF16899">
    <property type="entry name" value="Cyclin_C_2"/>
    <property type="match status" value="1"/>
</dbReference>
<dbReference type="CDD" id="cd20524">
    <property type="entry name" value="CYCLIN_CCNH_rpt1"/>
    <property type="match status" value="1"/>
</dbReference>
<dbReference type="KEGG" id="ago:AGOS_AGL273C"/>
<name>Q751H9_EREGS</name>
<dbReference type="HOGENOM" id="CLU_022620_4_2_1"/>
<dbReference type="Gene3D" id="1.10.472.10">
    <property type="entry name" value="Cyclin-like"/>
    <property type="match status" value="2"/>
</dbReference>